<dbReference type="EMBL" id="KI925457">
    <property type="protein sequence ID" value="ETW83275.1"/>
    <property type="molecule type" value="Genomic_DNA"/>
</dbReference>
<dbReference type="Pfam" id="PF00076">
    <property type="entry name" value="RRM_1"/>
    <property type="match status" value="1"/>
</dbReference>
<evidence type="ECO:0000313" key="8">
    <source>
        <dbReference type="Proteomes" id="UP000030671"/>
    </source>
</evidence>
<dbReference type="RefSeq" id="XP_009545546.1">
    <property type="nucleotide sequence ID" value="XM_009547251.1"/>
</dbReference>
<keyword evidence="3" id="KW-0539">Nucleus</keyword>
<dbReference type="KEGG" id="hir:HETIRDRAFT_315159"/>
<dbReference type="HOGENOM" id="CLU_025741_0_1_1"/>
<protein>
    <recommendedName>
        <fullName evidence="6">RRM domain-containing protein</fullName>
    </recommendedName>
</protein>
<feature type="domain" description="RRM" evidence="6">
    <location>
        <begin position="93"/>
        <end position="171"/>
    </location>
</feature>
<dbReference type="OrthoDB" id="21467at2759"/>
<dbReference type="PROSITE" id="PS50102">
    <property type="entry name" value="RRM"/>
    <property type="match status" value="1"/>
</dbReference>
<dbReference type="InterPro" id="IPR012677">
    <property type="entry name" value="Nucleotide-bd_a/b_plait_sf"/>
</dbReference>
<dbReference type="STRING" id="747525.W4KDA0"/>
<evidence type="ECO:0000256" key="4">
    <source>
        <dbReference type="PROSITE-ProRule" id="PRU00176"/>
    </source>
</evidence>
<organism evidence="7 8">
    <name type="scientific">Heterobasidion irregulare (strain TC 32-1)</name>
    <dbReference type="NCBI Taxonomy" id="747525"/>
    <lineage>
        <taxon>Eukaryota</taxon>
        <taxon>Fungi</taxon>
        <taxon>Dikarya</taxon>
        <taxon>Basidiomycota</taxon>
        <taxon>Agaricomycotina</taxon>
        <taxon>Agaricomycetes</taxon>
        <taxon>Russulales</taxon>
        <taxon>Bondarzewiaceae</taxon>
        <taxon>Heterobasidion</taxon>
        <taxon>Heterobasidion annosum species complex</taxon>
    </lineage>
</organism>
<evidence type="ECO:0000256" key="5">
    <source>
        <dbReference type="SAM" id="MobiDB-lite"/>
    </source>
</evidence>
<evidence type="ECO:0000256" key="2">
    <source>
        <dbReference type="ARBA" id="ARBA00022884"/>
    </source>
</evidence>
<dbReference type="AlphaFoldDB" id="W4KDA0"/>
<dbReference type="GeneID" id="20670194"/>
<keyword evidence="2 4" id="KW-0694">RNA-binding</keyword>
<evidence type="ECO:0000313" key="7">
    <source>
        <dbReference type="EMBL" id="ETW83275.1"/>
    </source>
</evidence>
<keyword evidence="8" id="KW-1185">Reference proteome</keyword>
<dbReference type="InParanoid" id="W4KDA0"/>
<proteinExistence type="predicted"/>
<dbReference type="GO" id="GO:0003723">
    <property type="term" value="F:RNA binding"/>
    <property type="evidence" value="ECO:0007669"/>
    <property type="project" value="UniProtKB-UniRule"/>
</dbReference>
<dbReference type="GO" id="GO:0005730">
    <property type="term" value="C:nucleolus"/>
    <property type="evidence" value="ECO:0007669"/>
    <property type="project" value="UniProtKB-SubCell"/>
</dbReference>
<evidence type="ECO:0000256" key="3">
    <source>
        <dbReference type="ARBA" id="ARBA00023242"/>
    </source>
</evidence>
<name>W4KDA0_HETIT</name>
<dbReference type="FunCoup" id="W4KDA0">
    <property type="interactions" value="581"/>
</dbReference>
<dbReference type="SUPFAM" id="SSF54928">
    <property type="entry name" value="RNA-binding domain, RBD"/>
    <property type="match status" value="1"/>
</dbReference>
<dbReference type="CDD" id="cd12307">
    <property type="entry name" value="RRM_NIFK_like"/>
    <property type="match status" value="1"/>
</dbReference>
<reference evidence="7 8" key="1">
    <citation type="journal article" date="2012" name="New Phytol.">
        <title>Insight into trade-off between wood decay and parasitism from the genome of a fungal forest pathogen.</title>
        <authorList>
            <person name="Olson A."/>
            <person name="Aerts A."/>
            <person name="Asiegbu F."/>
            <person name="Belbahri L."/>
            <person name="Bouzid O."/>
            <person name="Broberg A."/>
            <person name="Canback B."/>
            <person name="Coutinho P.M."/>
            <person name="Cullen D."/>
            <person name="Dalman K."/>
            <person name="Deflorio G."/>
            <person name="van Diepen L.T."/>
            <person name="Dunand C."/>
            <person name="Duplessis S."/>
            <person name="Durling M."/>
            <person name="Gonthier P."/>
            <person name="Grimwood J."/>
            <person name="Fossdal C.G."/>
            <person name="Hansson D."/>
            <person name="Henrissat B."/>
            <person name="Hietala A."/>
            <person name="Himmelstrand K."/>
            <person name="Hoffmeister D."/>
            <person name="Hogberg N."/>
            <person name="James T.Y."/>
            <person name="Karlsson M."/>
            <person name="Kohler A."/>
            <person name="Kues U."/>
            <person name="Lee Y.H."/>
            <person name="Lin Y.C."/>
            <person name="Lind M."/>
            <person name="Lindquist E."/>
            <person name="Lombard V."/>
            <person name="Lucas S."/>
            <person name="Lunden K."/>
            <person name="Morin E."/>
            <person name="Murat C."/>
            <person name="Park J."/>
            <person name="Raffaello T."/>
            <person name="Rouze P."/>
            <person name="Salamov A."/>
            <person name="Schmutz J."/>
            <person name="Solheim H."/>
            <person name="Stahlberg J."/>
            <person name="Velez H."/>
            <person name="de Vries R.P."/>
            <person name="Wiebenga A."/>
            <person name="Woodward S."/>
            <person name="Yakovlev I."/>
            <person name="Garbelotto M."/>
            <person name="Martin F."/>
            <person name="Grigoriev I.V."/>
            <person name="Stenlid J."/>
        </authorList>
    </citation>
    <scope>NUCLEOTIDE SEQUENCE [LARGE SCALE GENOMIC DNA]</scope>
    <source>
        <strain evidence="7 8">TC 32-1</strain>
    </source>
</reference>
<accession>W4KDA0</accession>
<dbReference type="Proteomes" id="UP000030671">
    <property type="component" value="Unassembled WGS sequence"/>
</dbReference>
<evidence type="ECO:0000256" key="1">
    <source>
        <dbReference type="ARBA" id="ARBA00004604"/>
    </source>
</evidence>
<feature type="compositionally biased region" description="Acidic residues" evidence="5">
    <location>
        <begin position="26"/>
        <end position="38"/>
    </location>
</feature>
<dbReference type="eggNOG" id="KOG4208">
    <property type="taxonomic scope" value="Eukaryota"/>
</dbReference>
<dbReference type="SMART" id="SM00360">
    <property type="entry name" value="RRM"/>
    <property type="match status" value="1"/>
</dbReference>
<sequence length="259" mass="29473">KISKKAAKLPTPSPSPELEPSHLEDQDGSEVENSDEEDVHLHGFSTDEDSSDEDMDGDVDGIDVGKLPTIARDDATVKRKLQKAKRQPTEDRGVVSLSRLPHGFYENQLKAYFAQFGNVTRVRLSRNKKTGRSKHYAFVEFDSSSVAQIVAETMDNYLLLGHILKCSVIPKDTIHPELWIGANRKWRVVPRDRIARVQHNKPRTEDEQQVAEKRLVKRQSERKRKLAEAGIDYDFDKVAYVRFSSYFEFVSSLLSDVCA</sequence>
<feature type="compositionally biased region" description="Acidic residues" evidence="5">
    <location>
        <begin position="46"/>
        <end position="61"/>
    </location>
</feature>
<feature type="region of interest" description="Disordered" evidence="5">
    <location>
        <begin position="1"/>
        <end position="65"/>
    </location>
</feature>
<dbReference type="InterPro" id="IPR000504">
    <property type="entry name" value="RRM_dom"/>
</dbReference>
<dbReference type="PANTHER" id="PTHR46754">
    <property type="entry name" value="MKI67 FHA DOMAIN-INTERACTING NUCLEOLAR PHOSPHOPROTEIN"/>
    <property type="match status" value="1"/>
</dbReference>
<dbReference type="InterPro" id="IPR035979">
    <property type="entry name" value="RBD_domain_sf"/>
</dbReference>
<gene>
    <name evidence="7" type="ORF">HETIRDRAFT_315159</name>
</gene>
<feature type="non-terminal residue" evidence="7">
    <location>
        <position position="1"/>
    </location>
</feature>
<comment type="subcellular location">
    <subcellularLocation>
        <location evidence="1">Nucleus</location>
        <location evidence="1">Nucleolus</location>
    </subcellularLocation>
</comment>
<dbReference type="Gene3D" id="3.30.70.330">
    <property type="match status" value="1"/>
</dbReference>
<evidence type="ECO:0000259" key="6">
    <source>
        <dbReference type="PROSITE" id="PS50102"/>
    </source>
</evidence>